<reference evidence="7" key="1">
    <citation type="submission" date="2020-08" db="EMBL/GenBank/DDBJ databases">
        <title>Genomic Encyclopedia of Type Strains, Phase IV (KMG-V): Genome sequencing to study the core and pangenomes of soil and plant-associated prokaryotes.</title>
        <authorList>
            <person name="Whitman W."/>
        </authorList>
    </citation>
    <scope>NUCLEOTIDE SEQUENCE [LARGE SCALE GENOMIC DNA]</scope>
    <source>
        <strain evidence="7">M8UP27</strain>
    </source>
</reference>
<dbReference type="Gene3D" id="1.20.1250.20">
    <property type="entry name" value="MFS general substrate transporter like domains"/>
    <property type="match status" value="2"/>
</dbReference>
<evidence type="ECO:0000256" key="3">
    <source>
        <dbReference type="ARBA" id="ARBA00022989"/>
    </source>
</evidence>
<keyword evidence="3 5" id="KW-1133">Transmembrane helix</keyword>
<dbReference type="PANTHER" id="PTHR23508">
    <property type="entry name" value="CARBOXYLIC ACID TRANSPORTER PROTEIN HOMOLOG"/>
    <property type="match status" value="1"/>
</dbReference>
<feature type="domain" description="Major facilitator superfamily (MFS) profile" evidence="6">
    <location>
        <begin position="1"/>
        <end position="405"/>
    </location>
</feature>
<proteinExistence type="predicted"/>
<feature type="transmembrane region" description="Helical" evidence="5">
    <location>
        <begin position="82"/>
        <end position="104"/>
    </location>
</feature>
<evidence type="ECO:0000259" key="6">
    <source>
        <dbReference type="PROSITE" id="PS50850"/>
    </source>
</evidence>
<dbReference type="GO" id="GO:0005886">
    <property type="term" value="C:plasma membrane"/>
    <property type="evidence" value="ECO:0007669"/>
    <property type="project" value="TreeGrafter"/>
</dbReference>
<comment type="subcellular location">
    <subcellularLocation>
        <location evidence="1">Membrane</location>
        <topology evidence="1">Multi-pass membrane protein</topology>
    </subcellularLocation>
</comment>
<feature type="transmembrane region" description="Helical" evidence="5">
    <location>
        <begin position="116"/>
        <end position="137"/>
    </location>
</feature>
<evidence type="ECO:0000256" key="5">
    <source>
        <dbReference type="SAM" id="Phobius"/>
    </source>
</evidence>
<dbReference type="AlphaFoldDB" id="A0A7W8MRX0"/>
<feature type="transmembrane region" description="Helical" evidence="5">
    <location>
        <begin position="379"/>
        <end position="401"/>
    </location>
</feature>
<accession>A0A7W8MRX0</accession>
<keyword evidence="4 5" id="KW-0472">Membrane</keyword>
<gene>
    <name evidence="7" type="ORF">HDF09_002978</name>
</gene>
<comment type="caution">
    <text evidence="7">The sequence shown here is derived from an EMBL/GenBank/DDBJ whole genome shotgun (WGS) entry which is preliminary data.</text>
</comment>
<keyword evidence="8" id="KW-1185">Reference proteome</keyword>
<evidence type="ECO:0000256" key="1">
    <source>
        <dbReference type="ARBA" id="ARBA00004141"/>
    </source>
</evidence>
<keyword evidence="2 5" id="KW-0812">Transmembrane</keyword>
<sequence>MLALIVRPALTSLGDLNPGTPAFNLWVGLLFFIPVAIGGVFGLLGGYLTDLLGRRRVLVWSILLYAFSACAASYAASVPELVVFRCTTMIGVSVEYVAALAWLAELFPHPKQRESVLAYTQSFYALGGLMVVGAYYLAVTYAERFPAIRDGHEAWRYTLLSGIIPAIPLIFVRPFLPESPVWREKRSQGTLKRPRIRELFRPALRRTTLITTLLVACSIALGYGALQHTVRIVPGLAEVRNLAPRQVEQTVSNVQMFQELGSLTGRAIFALLVVRVVTQRRRLRICFGPMLIAISWLFFYAATHSLALLRVGVFLATLLFNALHSFWGNYLPRVYPTHLRGTGESFAVNIGGKTIGVSAALATTQLANVMPGSGAGARLAYSAGTVALLACVAGLIGSFWLPEPKGEQLPD</sequence>
<dbReference type="Proteomes" id="UP000568106">
    <property type="component" value="Unassembled WGS sequence"/>
</dbReference>
<organism evidence="7 8">
    <name type="scientific">Tunturiibacter empetritectus</name>
    <dbReference type="NCBI Taxonomy" id="3069691"/>
    <lineage>
        <taxon>Bacteria</taxon>
        <taxon>Pseudomonadati</taxon>
        <taxon>Acidobacteriota</taxon>
        <taxon>Terriglobia</taxon>
        <taxon>Terriglobales</taxon>
        <taxon>Acidobacteriaceae</taxon>
        <taxon>Tunturiibacter</taxon>
    </lineage>
</organism>
<dbReference type="Pfam" id="PF07690">
    <property type="entry name" value="MFS_1"/>
    <property type="match status" value="1"/>
</dbReference>
<evidence type="ECO:0000313" key="8">
    <source>
        <dbReference type="Proteomes" id="UP000568106"/>
    </source>
</evidence>
<evidence type="ECO:0000313" key="7">
    <source>
        <dbReference type="EMBL" id="MBB5318281.1"/>
    </source>
</evidence>
<name>A0A7W8MRX0_9BACT</name>
<dbReference type="InterPro" id="IPR011701">
    <property type="entry name" value="MFS"/>
</dbReference>
<feature type="transmembrane region" description="Helical" evidence="5">
    <location>
        <begin position="157"/>
        <end position="176"/>
    </location>
</feature>
<feature type="transmembrane region" description="Helical" evidence="5">
    <location>
        <begin position="23"/>
        <end position="45"/>
    </location>
</feature>
<dbReference type="PROSITE" id="PS50850">
    <property type="entry name" value="MFS"/>
    <property type="match status" value="1"/>
</dbReference>
<evidence type="ECO:0000256" key="2">
    <source>
        <dbReference type="ARBA" id="ARBA00022692"/>
    </source>
</evidence>
<evidence type="ECO:0000256" key="4">
    <source>
        <dbReference type="ARBA" id="ARBA00023136"/>
    </source>
</evidence>
<feature type="transmembrane region" description="Helical" evidence="5">
    <location>
        <begin position="308"/>
        <end position="330"/>
    </location>
</feature>
<dbReference type="PANTHER" id="PTHR23508:SF10">
    <property type="entry name" value="CARBOXYLIC ACID TRANSPORTER PROTEIN HOMOLOG"/>
    <property type="match status" value="1"/>
</dbReference>
<feature type="transmembrane region" description="Helical" evidence="5">
    <location>
        <begin position="57"/>
        <end position="76"/>
    </location>
</feature>
<dbReference type="InterPro" id="IPR036259">
    <property type="entry name" value="MFS_trans_sf"/>
</dbReference>
<feature type="transmembrane region" description="Helical" evidence="5">
    <location>
        <begin position="285"/>
        <end position="302"/>
    </location>
</feature>
<dbReference type="InterPro" id="IPR020846">
    <property type="entry name" value="MFS_dom"/>
</dbReference>
<dbReference type="GO" id="GO:0046943">
    <property type="term" value="F:carboxylic acid transmembrane transporter activity"/>
    <property type="evidence" value="ECO:0007669"/>
    <property type="project" value="TreeGrafter"/>
</dbReference>
<dbReference type="EMBL" id="JACHDY010000004">
    <property type="protein sequence ID" value="MBB5318281.1"/>
    <property type="molecule type" value="Genomic_DNA"/>
</dbReference>
<protein>
    <submittedName>
        <fullName evidence="7">MFS family permease</fullName>
    </submittedName>
</protein>
<dbReference type="SUPFAM" id="SSF103473">
    <property type="entry name" value="MFS general substrate transporter"/>
    <property type="match status" value="1"/>
</dbReference>